<dbReference type="AlphaFoldDB" id="A0A5R9ITV4"/>
<reference evidence="5 6" key="1">
    <citation type="submission" date="2019-05" db="EMBL/GenBank/DDBJ databases">
        <title>Genome sequences of Thalassotalea litorea 1K03283.</title>
        <authorList>
            <person name="Zhang D."/>
        </authorList>
    </citation>
    <scope>NUCLEOTIDE SEQUENCE [LARGE SCALE GENOMIC DNA]</scope>
    <source>
        <strain evidence="5 6">MCCC 1K03283</strain>
    </source>
</reference>
<dbReference type="Pfam" id="PF00149">
    <property type="entry name" value="Metallophos"/>
    <property type="match status" value="1"/>
</dbReference>
<proteinExistence type="predicted"/>
<evidence type="ECO:0000256" key="2">
    <source>
        <dbReference type="ARBA" id="ARBA00022801"/>
    </source>
</evidence>
<keyword evidence="6" id="KW-1185">Reference proteome</keyword>
<evidence type="ECO:0000313" key="5">
    <source>
        <dbReference type="EMBL" id="TLU66771.1"/>
    </source>
</evidence>
<dbReference type="Proteomes" id="UP000307790">
    <property type="component" value="Unassembled WGS sequence"/>
</dbReference>
<feature type="domain" description="Calcineurin-like phosphoesterase" evidence="4">
    <location>
        <begin position="80"/>
        <end position="282"/>
    </location>
</feature>
<dbReference type="InterPro" id="IPR004843">
    <property type="entry name" value="Calcineurin-like_PHP"/>
</dbReference>
<dbReference type="EMBL" id="VCBC01000004">
    <property type="protein sequence ID" value="TLU66771.1"/>
    <property type="molecule type" value="Genomic_DNA"/>
</dbReference>
<feature type="compositionally biased region" description="Polar residues" evidence="3">
    <location>
        <begin position="42"/>
        <end position="55"/>
    </location>
</feature>
<dbReference type="SUPFAM" id="SSF56300">
    <property type="entry name" value="Metallo-dependent phosphatases"/>
    <property type="match status" value="1"/>
</dbReference>
<dbReference type="GO" id="GO:0016787">
    <property type="term" value="F:hydrolase activity"/>
    <property type="evidence" value="ECO:0007669"/>
    <property type="project" value="UniProtKB-KW"/>
</dbReference>
<accession>A0A5R9ITV4</accession>
<sequence length="348" mass="38329">MWFYVVVLVQKWLRIFVVLLAVASCNSDDNSSGVNSDVNSDPNPQSVTPQSTSQPPLVCGSAIEPFDPQIFNTPGWHLFVLGDTGKANEAQLIAAQIIESYHTQYPLDAIIHTGDVFYDDGISSADDILTQTAFADIYTPLGLTDIRWFFSAGNHDYNGDIQALLQWGDAQPFIVFPELYYQTQINRNRLSFADTVNQSQGPSLNLIAIDTTPFTSGIGQAEQLAWLQQQLANDDARYTLVFGHHPIVSYGEDGNEEGLQGNVRALLKQYEVDFYLAGHEHSLQVIDVPDEPVNIVSGAGGAEITELTCDEQHLFGISQFGGVALYVTQNQVFSIPVSQRGIEGMIRH</sequence>
<evidence type="ECO:0000256" key="1">
    <source>
        <dbReference type="ARBA" id="ARBA00022729"/>
    </source>
</evidence>
<dbReference type="PANTHER" id="PTHR10161">
    <property type="entry name" value="TARTRATE-RESISTANT ACID PHOSPHATASE TYPE 5"/>
    <property type="match status" value="1"/>
</dbReference>
<organism evidence="5 6">
    <name type="scientific">Thalassotalea litorea</name>
    <dbReference type="NCBI Taxonomy" id="2020715"/>
    <lineage>
        <taxon>Bacteria</taxon>
        <taxon>Pseudomonadati</taxon>
        <taxon>Pseudomonadota</taxon>
        <taxon>Gammaproteobacteria</taxon>
        <taxon>Alteromonadales</taxon>
        <taxon>Colwelliaceae</taxon>
        <taxon>Thalassotalea</taxon>
    </lineage>
</organism>
<dbReference type="PANTHER" id="PTHR10161:SF14">
    <property type="entry name" value="TARTRATE-RESISTANT ACID PHOSPHATASE TYPE 5"/>
    <property type="match status" value="1"/>
</dbReference>
<evidence type="ECO:0000313" key="6">
    <source>
        <dbReference type="Proteomes" id="UP000307790"/>
    </source>
</evidence>
<dbReference type="OrthoDB" id="9809781at2"/>
<keyword evidence="1" id="KW-0732">Signal</keyword>
<name>A0A5R9ITV4_9GAMM</name>
<protein>
    <recommendedName>
        <fullName evidence="4">Calcineurin-like phosphoesterase domain-containing protein</fullName>
    </recommendedName>
</protein>
<comment type="caution">
    <text evidence="5">The sequence shown here is derived from an EMBL/GenBank/DDBJ whole genome shotgun (WGS) entry which is preliminary data.</text>
</comment>
<keyword evidence="2" id="KW-0378">Hydrolase</keyword>
<evidence type="ECO:0000259" key="4">
    <source>
        <dbReference type="Pfam" id="PF00149"/>
    </source>
</evidence>
<evidence type="ECO:0000256" key="3">
    <source>
        <dbReference type="SAM" id="MobiDB-lite"/>
    </source>
</evidence>
<dbReference type="InterPro" id="IPR029052">
    <property type="entry name" value="Metallo-depent_PP-like"/>
</dbReference>
<dbReference type="InterPro" id="IPR051558">
    <property type="entry name" value="Metallophosphoesterase_PAP"/>
</dbReference>
<feature type="compositionally biased region" description="Low complexity" evidence="3">
    <location>
        <begin position="27"/>
        <end position="41"/>
    </location>
</feature>
<feature type="region of interest" description="Disordered" evidence="3">
    <location>
        <begin position="27"/>
        <end position="56"/>
    </location>
</feature>
<gene>
    <name evidence="5" type="ORF">FE810_04485</name>
</gene>
<dbReference type="Gene3D" id="3.60.21.10">
    <property type="match status" value="1"/>
</dbReference>